<name>A0AAX1JFI9_9MYCO</name>
<dbReference type="InterPro" id="IPR029063">
    <property type="entry name" value="SAM-dependent_MTases_sf"/>
</dbReference>
<gene>
    <name evidence="8" type="ORF">I2456_06425</name>
    <name evidence="7" type="ORF">MKUB_04620</name>
</gene>
<dbReference type="EC" id="2.1.1.-" evidence="6"/>
<dbReference type="Proteomes" id="UP000663583">
    <property type="component" value="Chromosome"/>
</dbReference>
<keyword evidence="5 6" id="KW-0949">S-adenosyl-L-methionine</keyword>
<dbReference type="InterPro" id="IPR007213">
    <property type="entry name" value="Ppm1/Ppm2/Tcmp"/>
</dbReference>
<dbReference type="AlphaFoldDB" id="A0AAX1JFI9"/>
<accession>A0AAX1JFI9</accession>
<dbReference type="NCBIfam" id="TIGR00027">
    <property type="entry name" value="mthyl_TIGR00027"/>
    <property type="match status" value="1"/>
</dbReference>
<organism evidence="8 10">
    <name type="scientific">Mycobacterium kubicae</name>
    <dbReference type="NCBI Taxonomy" id="120959"/>
    <lineage>
        <taxon>Bacteria</taxon>
        <taxon>Bacillati</taxon>
        <taxon>Actinomycetota</taxon>
        <taxon>Actinomycetes</taxon>
        <taxon>Mycobacteriales</taxon>
        <taxon>Mycobacteriaceae</taxon>
        <taxon>Mycobacterium</taxon>
        <taxon>Mycobacterium simiae complex</taxon>
    </lineage>
</organism>
<sequence>MGRTDNDTWDLATSVGATATMVAAGRARATRTGLIDDPFAEPLVRAVGVDFFTRWAAGELDASDVDTPDAPWGMQRMTDLLAARTRYIDAFFAQAADAGIRQVVLLAAGLDARGYRLPWPAGTTVFEIDQQQVIDFKTSTIAALDADPTAEVRAVGVDLRHDWPAALRQAGFAAEQPTAWAAEGLLGFLPSQAQDRLLDDITALSGDGSRLVAEVFENTASNQQALNGAAEKWREHGLDLVLDDLGFPGDRNDVAAYLAERGWEPVSTPLNQLLSDTGLPLQPTDPDAPFSKNYYCTAVLHRATSRP</sequence>
<dbReference type="GO" id="GO:0032259">
    <property type="term" value="P:methylation"/>
    <property type="evidence" value="ECO:0007669"/>
    <property type="project" value="UniProtKB-KW"/>
</dbReference>
<dbReference type="EMBL" id="BLKU01000002">
    <property type="protein sequence ID" value="GFG62972.1"/>
    <property type="molecule type" value="Genomic_DNA"/>
</dbReference>
<keyword evidence="4" id="KW-0808">Transferase</keyword>
<evidence type="ECO:0000256" key="3">
    <source>
        <dbReference type="ARBA" id="ARBA00022603"/>
    </source>
</evidence>
<dbReference type="KEGG" id="mku:I2456_06425"/>
<reference evidence="8" key="3">
    <citation type="submission" date="2020-11" db="EMBL/GenBank/DDBJ databases">
        <title>Intraspecies plasmid and genomic variation of Mycobacterium kubicae revealed by the complete genome sequences of two clinical isolates.</title>
        <authorList>
            <person name="Hendrix J.R."/>
            <person name="Epperson L.E."/>
            <person name="Honda J.R."/>
            <person name="Strong M."/>
        </authorList>
    </citation>
    <scope>NUCLEOTIDE SEQUENCE</scope>
    <source>
        <strain evidence="8">JCM 13573</strain>
    </source>
</reference>
<evidence type="ECO:0000256" key="5">
    <source>
        <dbReference type="ARBA" id="ARBA00022691"/>
    </source>
</evidence>
<evidence type="ECO:0000313" key="8">
    <source>
        <dbReference type="EMBL" id="QPI39128.1"/>
    </source>
</evidence>
<evidence type="ECO:0000313" key="7">
    <source>
        <dbReference type="EMBL" id="GFG62972.1"/>
    </source>
</evidence>
<proteinExistence type="inferred from homology"/>
<keyword evidence="9" id="KW-1185">Reference proteome</keyword>
<reference evidence="7" key="2">
    <citation type="submission" date="2020-02" db="EMBL/GenBank/DDBJ databases">
        <authorList>
            <person name="Matsumoto Y."/>
            <person name="Kinjo T."/>
            <person name="Motooka D."/>
            <person name="Nabeya D."/>
            <person name="Jung N."/>
            <person name="Uechi K."/>
            <person name="Horii T."/>
            <person name="Iida T."/>
            <person name="Fujita J."/>
            <person name="Nakamura S."/>
        </authorList>
    </citation>
    <scope>NUCLEOTIDE SEQUENCE</scope>
    <source>
        <strain evidence="7">JCM 13573</strain>
    </source>
</reference>
<evidence type="ECO:0000313" key="10">
    <source>
        <dbReference type="Proteomes" id="UP000663583"/>
    </source>
</evidence>
<dbReference type="PANTHER" id="PTHR43619">
    <property type="entry name" value="S-ADENOSYL-L-METHIONINE-DEPENDENT METHYLTRANSFERASE YKTD-RELATED"/>
    <property type="match status" value="1"/>
</dbReference>
<evidence type="ECO:0000256" key="1">
    <source>
        <dbReference type="ARBA" id="ARBA00003907"/>
    </source>
</evidence>
<dbReference type="Pfam" id="PF04072">
    <property type="entry name" value="LCM"/>
    <property type="match status" value="1"/>
</dbReference>
<dbReference type="PANTHER" id="PTHR43619:SF2">
    <property type="entry name" value="S-ADENOSYL-L-METHIONINE-DEPENDENT METHYLTRANSFERASES SUPERFAMILY PROTEIN"/>
    <property type="match status" value="1"/>
</dbReference>
<dbReference type="SUPFAM" id="SSF53335">
    <property type="entry name" value="S-adenosyl-L-methionine-dependent methyltransferases"/>
    <property type="match status" value="1"/>
</dbReference>
<dbReference type="GO" id="GO:0008168">
    <property type="term" value="F:methyltransferase activity"/>
    <property type="evidence" value="ECO:0007669"/>
    <property type="project" value="UniProtKB-UniRule"/>
</dbReference>
<evidence type="ECO:0000256" key="4">
    <source>
        <dbReference type="ARBA" id="ARBA00022679"/>
    </source>
</evidence>
<keyword evidence="3 6" id="KW-0489">Methyltransferase</keyword>
<dbReference type="Gene3D" id="3.40.50.150">
    <property type="entry name" value="Vaccinia Virus protein VP39"/>
    <property type="match status" value="1"/>
</dbReference>
<evidence type="ECO:0000256" key="6">
    <source>
        <dbReference type="RuleBase" id="RU362030"/>
    </source>
</evidence>
<reference evidence="7 9" key="1">
    <citation type="journal article" date="2019" name="Emerg. Microbes Infect.">
        <title>Comprehensive subspecies identification of 175 nontuberculous mycobacteria species based on 7547 genomic profiles.</title>
        <authorList>
            <person name="Matsumoto Y."/>
            <person name="Kinjo T."/>
            <person name="Motooka D."/>
            <person name="Nabeya D."/>
            <person name="Jung N."/>
            <person name="Uechi K."/>
            <person name="Horii T."/>
            <person name="Iida T."/>
            <person name="Fujita J."/>
            <person name="Nakamura S."/>
        </authorList>
    </citation>
    <scope>NUCLEOTIDE SEQUENCE [LARGE SCALE GENOMIC DNA]</scope>
    <source>
        <strain evidence="7 9">JCM 13573</strain>
    </source>
</reference>
<dbReference type="Proteomes" id="UP000465306">
    <property type="component" value="Unassembled WGS sequence"/>
</dbReference>
<comment type="similarity">
    <text evidence="2 6">Belongs to the UPF0677 family.</text>
</comment>
<evidence type="ECO:0000313" key="9">
    <source>
        <dbReference type="Proteomes" id="UP000465306"/>
    </source>
</evidence>
<dbReference type="InterPro" id="IPR011610">
    <property type="entry name" value="SAM_mthyl_Trfase_ML2640-like"/>
</dbReference>
<protein>
    <recommendedName>
        <fullName evidence="6">S-adenosyl-L-methionine-dependent methyltransferase</fullName>
        <ecNumber evidence="6">2.1.1.-</ecNumber>
    </recommendedName>
</protein>
<dbReference type="RefSeq" id="WP_085072788.1">
    <property type="nucleotide sequence ID" value="NZ_BLKU01000002.1"/>
</dbReference>
<dbReference type="EMBL" id="CP065047">
    <property type="protein sequence ID" value="QPI39128.1"/>
    <property type="molecule type" value="Genomic_DNA"/>
</dbReference>
<comment type="function">
    <text evidence="1 6">Exhibits S-adenosyl-L-methionine-dependent methyltransferase activity.</text>
</comment>
<evidence type="ECO:0000256" key="2">
    <source>
        <dbReference type="ARBA" id="ARBA00008138"/>
    </source>
</evidence>